<reference evidence="1 2" key="1">
    <citation type="submission" date="2016-02" db="EMBL/GenBank/DDBJ databases">
        <title>Complete genome of Sinomonas atrocyanea KCTC 3377.</title>
        <authorList>
            <person name="Kim K.M."/>
        </authorList>
    </citation>
    <scope>NUCLEOTIDE SEQUENCE [LARGE SCALE GENOMIC DNA]</scope>
    <source>
        <strain evidence="1 2">KCTC 3377</strain>
    </source>
</reference>
<dbReference type="RefSeq" id="WP_066498069.1">
    <property type="nucleotide sequence ID" value="NZ_BJMO01000095.1"/>
</dbReference>
<dbReference type="EMBL" id="CP014518">
    <property type="protein sequence ID" value="AMM32928.1"/>
    <property type="molecule type" value="Genomic_DNA"/>
</dbReference>
<name>A0A127A0F9_9MICC</name>
<dbReference type="Gene3D" id="2.130.10.10">
    <property type="entry name" value="YVTN repeat-like/Quinoprotein amine dehydrogenase"/>
    <property type="match status" value="1"/>
</dbReference>
<dbReference type="InterPro" id="IPR051200">
    <property type="entry name" value="Host-pathogen_enzymatic-act"/>
</dbReference>
<dbReference type="InterPro" id="IPR015943">
    <property type="entry name" value="WD40/YVTN_repeat-like_dom_sf"/>
</dbReference>
<dbReference type="Proteomes" id="UP000070134">
    <property type="component" value="Chromosome"/>
</dbReference>
<evidence type="ECO:0000313" key="2">
    <source>
        <dbReference type="Proteomes" id="UP000070134"/>
    </source>
</evidence>
<dbReference type="PATRIC" id="fig|37927.3.peg.2325"/>
<dbReference type="PANTHER" id="PTHR47197:SF3">
    <property type="entry name" value="DIHYDRO-HEME D1 DEHYDROGENASE"/>
    <property type="match status" value="1"/>
</dbReference>
<sequence length="225" mass="23816">MALIDTATLKEIGRAKSGDTPDGIAYDPALGKAYVSNEHDHTVTVVDLAGSKALAPVEIGGEAGNVVDDASSGKVFVNEQSHGELVTIDPVTDTVTDRTKVGDGCEGNHGLYIDGAEQLAFIACEDNARLLVLDLKSRQVTARFDTGATPDVLAYDQGLHRLYVAAEDGTVSVFDEKDRSLAPVASAKLADHAHTVAVDQATHRVYFPLQDIGGHPVLRIMEPAK</sequence>
<organism evidence="1 2">
    <name type="scientific">Sinomonas atrocyanea</name>
    <dbReference type="NCBI Taxonomy" id="37927"/>
    <lineage>
        <taxon>Bacteria</taxon>
        <taxon>Bacillati</taxon>
        <taxon>Actinomycetota</taxon>
        <taxon>Actinomycetes</taxon>
        <taxon>Micrococcales</taxon>
        <taxon>Micrococcaceae</taxon>
        <taxon>Sinomonas</taxon>
    </lineage>
</organism>
<evidence type="ECO:0000313" key="1">
    <source>
        <dbReference type="EMBL" id="AMM32928.1"/>
    </source>
</evidence>
<evidence type="ECO:0008006" key="3">
    <source>
        <dbReference type="Google" id="ProtNLM"/>
    </source>
</evidence>
<dbReference type="SUPFAM" id="SSF51004">
    <property type="entry name" value="C-terminal (heme d1) domain of cytochrome cd1-nitrite reductase"/>
    <property type="match status" value="1"/>
</dbReference>
<dbReference type="STRING" id="37927.SA2016_2259"/>
<proteinExistence type="predicted"/>
<dbReference type="InterPro" id="IPR011048">
    <property type="entry name" value="Haem_d1_sf"/>
</dbReference>
<dbReference type="OrthoDB" id="145213at2"/>
<gene>
    <name evidence="1" type="ORF">SA2016_2259</name>
</gene>
<protein>
    <recommendedName>
        <fullName evidence="3">YncE family protein</fullName>
    </recommendedName>
</protein>
<dbReference type="PANTHER" id="PTHR47197">
    <property type="entry name" value="PROTEIN NIRF"/>
    <property type="match status" value="1"/>
</dbReference>
<keyword evidence="2" id="KW-1185">Reference proteome</keyword>
<accession>A0A127A0F9</accession>
<dbReference type="AlphaFoldDB" id="A0A127A0F9"/>
<dbReference type="KEGG" id="satk:SA2016_2259"/>